<dbReference type="KEGG" id="sufl:FIL70_04660"/>
<dbReference type="Proteomes" id="UP000311469">
    <property type="component" value="Chromosome cSF1"/>
</dbReference>
<evidence type="ECO:0000256" key="2">
    <source>
        <dbReference type="ARBA" id="ARBA00023125"/>
    </source>
</evidence>
<gene>
    <name evidence="5" type="ORF">FIL70_04660</name>
</gene>
<dbReference type="GO" id="GO:0003677">
    <property type="term" value="F:DNA binding"/>
    <property type="evidence" value="ECO:0007669"/>
    <property type="project" value="UniProtKB-KW"/>
</dbReference>
<proteinExistence type="predicted"/>
<sequence length="205" mass="23107">MISAMDPPLQERVYRALKEDYAAGLFIPGRRLDLQEIADRYHSSKTPAREALCRLMGEGLIEPHPDGGLRLPNYSGQRLVQLYAWNMSLLMSLVHEVRLSVLRHAIELASPRTLQSTPVGISHAVGSLFLSLATATGNEFAIATVGNLNERLHYVRIGEIHDIGDAAKEVRTLTNISVRDLQKSMRRRLESYHMRRIGRQESRPT</sequence>
<keyword evidence="3" id="KW-0804">Transcription</keyword>
<keyword evidence="1" id="KW-0805">Transcription regulation</keyword>
<evidence type="ECO:0000256" key="3">
    <source>
        <dbReference type="ARBA" id="ARBA00023163"/>
    </source>
</evidence>
<dbReference type="InterPro" id="IPR036388">
    <property type="entry name" value="WH-like_DNA-bd_sf"/>
</dbReference>
<evidence type="ECO:0000256" key="1">
    <source>
        <dbReference type="ARBA" id="ARBA00023015"/>
    </source>
</evidence>
<dbReference type="PANTHER" id="PTHR43537">
    <property type="entry name" value="TRANSCRIPTIONAL REGULATOR, GNTR FAMILY"/>
    <property type="match status" value="1"/>
</dbReference>
<dbReference type="Pfam" id="PF00392">
    <property type="entry name" value="GntR"/>
    <property type="match status" value="1"/>
</dbReference>
<dbReference type="SUPFAM" id="SSF46785">
    <property type="entry name" value="Winged helix' DNA-binding domain"/>
    <property type="match status" value="1"/>
</dbReference>
<dbReference type="EMBL" id="CP041016">
    <property type="protein sequence ID" value="QDC36639.1"/>
    <property type="molecule type" value="Genomic_DNA"/>
</dbReference>
<dbReference type="PANTHER" id="PTHR43537:SF39">
    <property type="entry name" value="HTH-TYPE TRANSCRIPTIONAL REGULATOR MCBR"/>
    <property type="match status" value="1"/>
</dbReference>
<keyword evidence="2" id="KW-0238">DNA-binding</keyword>
<name>A0A5B8CBL5_SPHSA</name>
<evidence type="ECO:0000313" key="5">
    <source>
        <dbReference type="EMBL" id="QDC36639.1"/>
    </source>
</evidence>
<evidence type="ECO:0000313" key="6">
    <source>
        <dbReference type="Proteomes" id="UP000311469"/>
    </source>
</evidence>
<evidence type="ECO:0000259" key="4">
    <source>
        <dbReference type="PROSITE" id="PS50949"/>
    </source>
</evidence>
<dbReference type="AlphaFoldDB" id="A0A5B8CBL5"/>
<dbReference type="Gene3D" id="1.10.10.10">
    <property type="entry name" value="Winged helix-like DNA-binding domain superfamily/Winged helix DNA-binding domain"/>
    <property type="match status" value="1"/>
</dbReference>
<dbReference type="GO" id="GO:0003700">
    <property type="term" value="F:DNA-binding transcription factor activity"/>
    <property type="evidence" value="ECO:0007669"/>
    <property type="project" value="InterPro"/>
</dbReference>
<dbReference type="SMART" id="SM00345">
    <property type="entry name" value="HTH_GNTR"/>
    <property type="match status" value="1"/>
</dbReference>
<dbReference type="PROSITE" id="PS50949">
    <property type="entry name" value="HTH_GNTR"/>
    <property type="match status" value="1"/>
</dbReference>
<dbReference type="RefSeq" id="WP_031297677.1">
    <property type="nucleotide sequence ID" value="NZ_CP041016.1"/>
</dbReference>
<organism evidence="5 6">
    <name type="scientific">Sphingobium fuliginis ATCC 27551</name>
    <dbReference type="NCBI Taxonomy" id="1208342"/>
    <lineage>
        <taxon>Bacteria</taxon>
        <taxon>Pseudomonadati</taxon>
        <taxon>Pseudomonadota</taxon>
        <taxon>Alphaproteobacteria</taxon>
        <taxon>Sphingomonadales</taxon>
        <taxon>Sphingomonadaceae</taxon>
        <taxon>Sphingobium</taxon>
    </lineage>
</organism>
<dbReference type="InterPro" id="IPR036390">
    <property type="entry name" value="WH_DNA-bd_sf"/>
</dbReference>
<accession>A0A5B8CBL5</accession>
<dbReference type="InterPro" id="IPR000524">
    <property type="entry name" value="Tscrpt_reg_HTH_GntR"/>
</dbReference>
<protein>
    <submittedName>
        <fullName evidence="5">GntR family transcriptional regulator</fullName>
    </submittedName>
</protein>
<reference evidence="5 6" key="1">
    <citation type="submission" date="2019-06" db="EMBL/GenBank/DDBJ databases">
        <title>Genome organization and adaptive potential of archetypical organophosphate degarding Sphingobium fuliginis ATCC 27551.</title>
        <authorList>
            <person name="Sarwar A."/>
            <person name="Parthasarathy S."/>
            <person name="Singh C."/>
            <person name="Siddavattam D."/>
        </authorList>
    </citation>
    <scope>NUCLEOTIDE SEQUENCE [LARGE SCALE GENOMIC DNA]</scope>
    <source>
        <strain evidence="5 6">ATCC 27551</strain>
    </source>
</reference>
<feature type="domain" description="HTH gntR-type" evidence="4">
    <location>
        <begin position="7"/>
        <end position="74"/>
    </location>
</feature>